<dbReference type="Proteomes" id="UP000887565">
    <property type="component" value="Unplaced"/>
</dbReference>
<name>A0A915KPY8_ROMCU</name>
<dbReference type="WBParaSite" id="nRc.2.0.1.t40811-RA">
    <property type="protein sequence ID" value="nRc.2.0.1.t40811-RA"/>
    <property type="gene ID" value="nRc.2.0.1.g40811"/>
</dbReference>
<sequence>MVGALIRGDYKTFAVNAAFISSSPLLECLSMKMTAKGASMGGILGKSLVMLAPFLSRLPVTGFVGYDLYQQVKAYKS</sequence>
<evidence type="ECO:0000313" key="2">
    <source>
        <dbReference type="WBParaSite" id="nRc.2.0.1.t40811-RA"/>
    </source>
</evidence>
<organism evidence="1 2">
    <name type="scientific">Romanomermis culicivorax</name>
    <name type="common">Nematode worm</name>
    <dbReference type="NCBI Taxonomy" id="13658"/>
    <lineage>
        <taxon>Eukaryota</taxon>
        <taxon>Metazoa</taxon>
        <taxon>Ecdysozoa</taxon>
        <taxon>Nematoda</taxon>
        <taxon>Enoplea</taxon>
        <taxon>Dorylaimia</taxon>
        <taxon>Mermithida</taxon>
        <taxon>Mermithoidea</taxon>
        <taxon>Mermithidae</taxon>
        <taxon>Romanomermis</taxon>
    </lineage>
</organism>
<dbReference type="AlphaFoldDB" id="A0A915KPY8"/>
<reference evidence="2" key="1">
    <citation type="submission" date="2022-11" db="UniProtKB">
        <authorList>
            <consortium name="WormBaseParasite"/>
        </authorList>
    </citation>
    <scope>IDENTIFICATION</scope>
</reference>
<protein>
    <submittedName>
        <fullName evidence="2">Uncharacterized protein</fullName>
    </submittedName>
</protein>
<keyword evidence="1" id="KW-1185">Reference proteome</keyword>
<proteinExistence type="predicted"/>
<accession>A0A915KPY8</accession>
<evidence type="ECO:0000313" key="1">
    <source>
        <dbReference type="Proteomes" id="UP000887565"/>
    </source>
</evidence>